<comment type="miscellaneous">
    <text evidence="2">Reaction mechanism of ThiL seems to utilize a direct, inline transfer of the gamma-phosphate of ATP to TMP rather than a phosphorylated enzyme intermediate.</text>
</comment>
<evidence type="ECO:0000313" key="6">
    <source>
        <dbReference type="Proteomes" id="UP000297225"/>
    </source>
</evidence>
<evidence type="ECO:0000256" key="2">
    <source>
        <dbReference type="HAMAP-Rule" id="MF_02128"/>
    </source>
</evidence>
<dbReference type="InterPro" id="IPR036676">
    <property type="entry name" value="PurM-like_C_sf"/>
</dbReference>
<dbReference type="RefSeq" id="WP_018358708.1">
    <property type="nucleotide sequence ID" value="NZ_CP197400.1"/>
</dbReference>
<feature type="binding site" evidence="2">
    <location>
        <position position="34"/>
    </location>
    <ligand>
        <name>Mg(2+)</name>
        <dbReference type="ChEBI" id="CHEBI:18420"/>
        <label>3</label>
    </ligand>
</feature>
<evidence type="ECO:0000259" key="3">
    <source>
        <dbReference type="Pfam" id="PF00586"/>
    </source>
</evidence>
<dbReference type="UniPathway" id="UPA00060">
    <property type="reaction ID" value="UER00142"/>
</dbReference>
<feature type="binding site" evidence="2">
    <location>
        <position position="233"/>
    </location>
    <ligand>
        <name>ATP</name>
        <dbReference type="ChEBI" id="CHEBI:30616"/>
    </ligand>
</feature>
<dbReference type="GO" id="GO:0009030">
    <property type="term" value="F:thiamine-phosphate kinase activity"/>
    <property type="evidence" value="ECO:0007669"/>
    <property type="project" value="UniProtKB-UniRule"/>
</dbReference>
<evidence type="ECO:0000313" key="5">
    <source>
        <dbReference type="EMBL" id="TFH94518.1"/>
    </source>
</evidence>
<keyword evidence="2 5" id="KW-0808">Transferase</keyword>
<dbReference type="SUPFAM" id="SSF56042">
    <property type="entry name" value="PurM C-terminal domain-like"/>
    <property type="match status" value="1"/>
</dbReference>
<dbReference type="SUPFAM" id="SSF55326">
    <property type="entry name" value="PurM N-terminal domain-like"/>
    <property type="match status" value="1"/>
</dbReference>
<dbReference type="GO" id="GO:0009228">
    <property type="term" value="P:thiamine biosynthetic process"/>
    <property type="evidence" value="ECO:0007669"/>
    <property type="project" value="UniProtKB-KW"/>
</dbReference>
<dbReference type="NCBIfam" id="TIGR01379">
    <property type="entry name" value="thiL"/>
    <property type="match status" value="1"/>
</dbReference>
<protein>
    <recommendedName>
        <fullName evidence="2">Thiamine-monophosphate kinase</fullName>
        <shortName evidence="2">TMP kinase</shortName>
        <shortName evidence="2">Thiamine-phosphate kinase</shortName>
        <ecNumber evidence="2">2.7.4.16</ecNumber>
    </recommendedName>
</protein>
<comment type="catalytic activity">
    <reaction evidence="2">
        <text>thiamine phosphate + ATP = thiamine diphosphate + ADP</text>
        <dbReference type="Rhea" id="RHEA:15913"/>
        <dbReference type="ChEBI" id="CHEBI:30616"/>
        <dbReference type="ChEBI" id="CHEBI:37575"/>
        <dbReference type="ChEBI" id="CHEBI:58937"/>
        <dbReference type="ChEBI" id="CHEBI:456216"/>
        <dbReference type="EC" id="2.7.4.16"/>
    </reaction>
</comment>
<gene>
    <name evidence="2 5" type="primary">thiL</name>
    <name evidence="5" type="ORF">E4P47_07140</name>
</gene>
<keyword evidence="2" id="KW-0479">Metal-binding</keyword>
<dbReference type="EC" id="2.7.4.16" evidence="2"/>
<dbReference type="PANTHER" id="PTHR30270">
    <property type="entry name" value="THIAMINE-MONOPHOSPHATE KINASE"/>
    <property type="match status" value="1"/>
</dbReference>
<dbReference type="Proteomes" id="UP000297225">
    <property type="component" value="Unassembled WGS sequence"/>
</dbReference>
<dbReference type="PIRSF" id="PIRSF005303">
    <property type="entry name" value="Thiam_monoph_kin"/>
    <property type="match status" value="1"/>
</dbReference>
<feature type="binding site" evidence="2">
    <location>
        <position position="336"/>
    </location>
    <ligand>
        <name>substrate</name>
    </ligand>
</feature>
<dbReference type="InterPro" id="IPR016188">
    <property type="entry name" value="PurM-like_N"/>
</dbReference>
<feature type="binding site" evidence="2">
    <location>
        <position position="58"/>
    </location>
    <ligand>
        <name>substrate</name>
    </ligand>
</feature>
<keyword evidence="2" id="KW-0460">Magnesium</keyword>
<dbReference type="GO" id="GO:0005524">
    <property type="term" value="F:ATP binding"/>
    <property type="evidence" value="ECO:0007669"/>
    <property type="project" value="UniProtKB-UniRule"/>
</dbReference>
<dbReference type="Pfam" id="PF02769">
    <property type="entry name" value="AIRS_C"/>
    <property type="match status" value="1"/>
</dbReference>
<dbReference type="STRING" id="1122973.GCA_000379925_01469"/>
<keyword evidence="1 2" id="KW-0784">Thiamine biosynthesis</keyword>
<dbReference type="Gene3D" id="3.90.650.10">
    <property type="entry name" value="PurM-like C-terminal domain"/>
    <property type="match status" value="1"/>
</dbReference>
<feature type="domain" description="PurM-like C-terminal" evidence="4">
    <location>
        <begin position="211"/>
        <end position="271"/>
    </location>
</feature>
<dbReference type="InterPro" id="IPR006283">
    <property type="entry name" value="ThiL-like"/>
</dbReference>
<dbReference type="Pfam" id="PF00586">
    <property type="entry name" value="AIRS"/>
    <property type="match status" value="1"/>
</dbReference>
<dbReference type="InterPro" id="IPR010918">
    <property type="entry name" value="PurM-like_C_dom"/>
</dbReference>
<feature type="binding site" evidence="2">
    <location>
        <position position="154"/>
    </location>
    <ligand>
        <name>ATP</name>
        <dbReference type="ChEBI" id="CHEBI:30616"/>
    </ligand>
</feature>
<feature type="binding site" evidence="2">
    <location>
        <position position="34"/>
    </location>
    <ligand>
        <name>Mg(2+)</name>
        <dbReference type="ChEBI" id="CHEBI:18420"/>
        <label>4</label>
    </ligand>
</feature>
<evidence type="ECO:0000256" key="1">
    <source>
        <dbReference type="ARBA" id="ARBA00022977"/>
    </source>
</evidence>
<keyword evidence="2" id="KW-0547">Nucleotide-binding</keyword>
<feature type="binding site" evidence="2">
    <location>
        <position position="284"/>
    </location>
    <ligand>
        <name>substrate</name>
    </ligand>
</feature>
<keyword evidence="2 5" id="KW-0418">Kinase</keyword>
<dbReference type="GO" id="GO:0000287">
    <property type="term" value="F:magnesium ion binding"/>
    <property type="evidence" value="ECO:0007669"/>
    <property type="project" value="UniProtKB-UniRule"/>
</dbReference>
<dbReference type="OrthoDB" id="9802811at2"/>
<accession>A0A4Y8WNW5</accession>
<dbReference type="InterPro" id="IPR036921">
    <property type="entry name" value="PurM-like_N_sf"/>
</dbReference>
<dbReference type="PANTHER" id="PTHR30270:SF0">
    <property type="entry name" value="THIAMINE-MONOPHOSPHATE KINASE"/>
    <property type="match status" value="1"/>
</dbReference>
<keyword evidence="6" id="KW-1185">Reference proteome</keyword>
<reference evidence="5 6" key="1">
    <citation type="submission" date="2019-03" db="EMBL/GenBank/DDBJ databases">
        <title>Porphyromonas levii Isolated from the Uterus of Dairy Cows.</title>
        <authorList>
            <person name="Francis A.M."/>
        </authorList>
    </citation>
    <scope>NUCLEOTIDE SEQUENCE [LARGE SCALE GENOMIC DNA]</scope>
    <source>
        <strain evidence="5 6">AF5678</strain>
    </source>
</reference>
<dbReference type="CDD" id="cd02194">
    <property type="entry name" value="ThiL"/>
    <property type="match status" value="1"/>
</dbReference>
<sequence length="340" mass="36844">MEISKIGSFGLRDHIVAALEPAKQEGTLLSLVDDAALFIAPQGEQNLVVNRLLLEGIHFDLVYFPLQYLGFKAITSAVAEIIGMGGTPRQATLCVGLSRRFQVEDVDILMLGVKDALALYGVDLVNLEVTSSYTGLTVAVTCIGSVAEGEALRKSTAKKNDLICVTGNVGAAYMGLQLLIREKVAYDGTEEFQPKFDGREYILSRQMKPIARLDILRQLQAEGVRPSAMTNITDGLASDLMQLCHASGVGARIYEQRLPIDHETVGMAEDFSLSPTLVALNGGEDYELLFTVPLGLKDIVESIEDIRQIGFITDQEDGIRLVSSGGSETSITAQGFNREE</sequence>
<feature type="domain" description="PurM-like N-terminal" evidence="3">
    <location>
        <begin position="33"/>
        <end position="146"/>
    </location>
</feature>
<dbReference type="GO" id="GO:0009229">
    <property type="term" value="P:thiamine diphosphate biosynthetic process"/>
    <property type="evidence" value="ECO:0007669"/>
    <property type="project" value="UniProtKB-UniRule"/>
</dbReference>
<organism evidence="5 6">
    <name type="scientific">Porphyromonas levii</name>
    <dbReference type="NCBI Taxonomy" id="28114"/>
    <lineage>
        <taxon>Bacteria</taxon>
        <taxon>Pseudomonadati</taxon>
        <taxon>Bacteroidota</taxon>
        <taxon>Bacteroidia</taxon>
        <taxon>Bacteroidales</taxon>
        <taxon>Porphyromonadaceae</taxon>
        <taxon>Porphyromonas</taxon>
    </lineage>
</organism>
<dbReference type="AlphaFoldDB" id="A0A4Y8WNW5"/>
<dbReference type="Gene3D" id="3.30.1330.10">
    <property type="entry name" value="PurM-like, N-terminal domain"/>
    <property type="match status" value="1"/>
</dbReference>
<feature type="binding site" evidence="2">
    <location>
        <position position="234"/>
    </location>
    <ligand>
        <name>Mg(2+)</name>
        <dbReference type="ChEBI" id="CHEBI:18420"/>
        <label>5</label>
    </ligand>
</feature>
<dbReference type="EMBL" id="SPNC01000113">
    <property type="protein sequence ID" value="TFH94518.1"/>
    <property type="molecule type" value="Genomic_DNA"/>
</dbReference>
<comment type="caution">
    <text evidence="2">Lacks conserved residue(s) required for the propagation of feature annotation.</text>
</comment>
<comment type="caution">
    <text evidence="5">The sequence shown here is derived from an EMBL/GenBank/DDBJ whole genome shotgun (WGS) entry which is preliminary data.</text>
</comment>
<proteinExistence type="inferred from homology"/>
<comment type="pathway">
    <text evidence="2">Cofactor biosynthesis; thiamine diphosphate biosynthesis; thiamine diphosphate from thiamine phosphate: step 1/1.</text>
</comment>
<comment type="similarity">
    <text evidence="2">Belongs to the thiamine-monophosphate kinase family.</text>
</comment>
<evidence type="ECO:0000259" key="4">
    <source>
        <dbReference type="Pfam" id="PF02769"/>
    </source>
</evidence>
<name>A0A4Y8WNW5_9PORP</name>
<keyword evidence="2" id="KW-0067">ATP-binding</keyword>
<dbReference type="HAMAP" id="MF_02128">
    <property type="entry name" value="TMP_kinase"/>
    <property type="match status" value="1"/>
</dbReference>
<comment type="function">
    <text evidence="2">Catalyzes the ATP-dependent phosphorylation of thiamine-monophosphate (TMP) to form thiamine-pyrophosphate (TPP), the active form of vitamin B1.</text>
</comment>